<dbReference type="SUPFAM" id="SSF57184">
    <property type="entry name" value="Growth factor receptor domain"/>
    <property type="match status" value="1"/>
</dbReference>
<feature type="domain" description="EGF-like" evidence="3">
    <location>
        <begin position="499"/>
        <end position="533"/>
    </location>
</feature>
<name>A0A1E1XQ19_AMBSC</name>
<keyword evidence="1" id="KW-0472">Membrane</keyword>
<dbReference type="EMBL" id="GFAA01002070">
    <property type="protein sequence ID" value="JAU01365.1"/>
    <property type="molecule type" value="mRNA"/>
</dbReference>
<feature type="domain" description="EGF-like" evidence="3">
    <location>
        <begin position="255"/>
        <end position="294"/>
    </location>
</feature>
<evidence type="ECO:0000256" key="2">
    <source>
        <dbReference type="SAM" id="SignalP"/>
    </source>
</evidence>
<accession>A0A1E1XQ19</accession>
<dbReference type="SMART" id="SM00181">
    <property type="entry name" value="EGF"/>
    <property type="match status" value="5"/>
</dbReference>
<keyword evidence="2" id="KW-0732">Signal</keyword>
<dbReference type="InterPro" id="IPR009030">
    <property type="entry name" value="Growth_fac_rcpt_cys_sf"/>
</dbReference>
<feature type="chain" id="PRO_5009116224" evidence="2">
    <location>
        <begin position="22"/>
        <end position="602"/>
    </location>
</feature>
<dbReference type="Gene3D" id="2.10.25.10">
    <property type="entry name" value="Laminin"/>
    <property type="match status" value="1"/>
</dbReference>
<reference evidence="4" key="1">
    <citation type="submission" date="2016-09" db="EMBL/GenBank/DDBJ databases">
        <authorList>
            <person name="Capua I."/>
            <person name="De Benedictis P."/>
            <person name="Joannis T."/>
            <person name="Lombin L.H."/>
            <person name="Cattoli G."/>
        </authorList>
    </citation>
    <scope>NUCLEOTIDE SEQUENCE</scope>
</reference>
<evidence type="ECO:0000313" key="4">
    <source>
        <dbReference type="EMBL" id="JAU01365.1"/>
    </source>
</evidence>
<organism evidence="4">
    <name type="scientific">Amblyomma sculptum</name>
    <name type="common">Tick</name>
    <dbReference type="NCBI Taxonomy" id="1581419"/>
    <lineage>
        <taxon>Eukaryota</taxon>
        <taxon>Metazoa</taxon>
        <taxon>Ecdysozoa</taxon>
        <taxon>Arthropoda</taxon>
        <taxon>Chelicerata</taxon>
        <taxon>Arachnida</taxon>
        <taxon>Acari</taxon>
        <taxon>Parasitiformes</taxon>
        <taxon>Ixodida</taxon>
        <taxon>Ixodoidea</taxon>
        <taxon>Ixodidae</taxon>
        <taxon>Amblyomminae</taxon>
        <taxon>Amblyomma</taxon>
    </lineage>
</organism>
<protein>
    <submittedName>
        <fullName evidence="4">Putative conserved secreted protein</fullName>
    </submittedName>
</protein>
<keyword evidence="1" id="KW-0812">Transmembrane</keyword>
<feature type="domain" description="EGF-like" evidence="3">
    <location>
        <begin position="209"/>
        <end position="251"/>
    </location>
</feature>
<dbReference type="AlphaFoldDB" id="A0A1E1XQ19"/>
<feature type="domain" description="EGF-like" evidence="3">
    <location>
        <begin position="75"/>
        <end position="110"/>
    </location>
</feature>
<feature type="non-terminal residue" evidence="4">
    <location>
        <position position="1"/>
    </location>
</feature>
<evidence type="ECO:0000259" key="3">
    <source>
        <dbReference type="SMART" id="SM00181"/>
    </source>
</evidence>
<evidence type="ECO:0000256" key="1">
    <source>
        <dbReference type="SAM" id="Phobius"/>
    </source>
</evidence>
<dbReference type="InterPro" id="IPR000742">
    <property type="entry name" value="EGF"/>
</dbReference>
<feature type="signal peptide" evidence="2">
    <location>
        <begin position="1"/>
        <end position="21"/>
    </location>
</feature>
<feature type="domain" description="EGF-like" evidence="3">
    <location>
        <begin position="31"/>
        <end position="71"/>
    </location>
</feature>
<sequence>GDMNGLGSLLYLGLVVGLASATKTAEAPASICATAGLLCGNTTCVALGENKYFTCSCGKGRYFNATAQRCYHVNACLATTCTAGTCVDNDGIDAAQCNCSGIRGLTDECQVDAAFKEACAQDGREVRLDPNGLPHCDCPHGTEQENGTCKSIACLFPEFTCEHICNDAKLREDQRCCQNWMTGSCDAHHEVGTYCLPGTIGNGSDCINVCATGDAGPLCKHGCSFDNSSSPQYRCKCAEGEEVSSDGRTCLVKVSCNEKEVADCQARGRTCVYKDGEALCQCPLGSVDSDGVCSQSCSQEKQRECQPLLSKCVINSDREGCVCERPLQWDPIERKCILDKQFIYITTFKQYQNASGSDIYSILNCSKTEELIYHAMANLYGAQLIAAKLLLCKEEYEVELAFSEEQLPELLNRIHLCENGDKTNGCFFAPALYVVNGSASDPKPVDLCDIYLCNTDAVSKGSHKCVSEGAGRYTLQCARGISTAVVQQGYLKMEQCGESCRPNPCREDCICEPDATTGHKCTCRPGVAETTLQPQYDKALGPVAAARSGSGRVWAGVAIVVGILIPAVVVIVLLMKRKRSASFAPDKRAGSKDFQRIPNEEC</sequence>
<keyword evidence="1" id="KW-1133">Transmembrane helix</keyword>
<proteinExistence type="evidence at transcript level"/>
<reference evidence="4" key="2">
    <citation type="journal article" date="2017" name="Front. Cell. Infect. Microbiol.">
        <title>Analysis of the Salivary Gland Transcriptome of Unfed and Partially Fed Amblyomma sculptum Ticks and Descriptive Proteome of the Saliva.</title>
        <authorList>
            <person name="Esteves E."/>
            <person name="Maruyama S.R."/>
            <person name="Kawahara R."/>
            <person name="Fujita A."/>
            <person name="Martins L.A."/>
            <person name="Righi A.A."/>
            <person name="Costa F.B."/>
            <person name="Palmisano G."/>
            <person name="Labruna M.B."/>
            <person name="Sa-Nunes A."/>
            <person name="Ribeiro J.M.C."/>
            <person name="Fogaca A.C."/>
        </authorList>
    </citation>
    <scope>NUCLEOTIDE SEQUENCE</scope>
</reference>
<feature type="transmembrane region" description="Helical" evidence="1">
    <location>
        <begin position="553"/>
        <end position="575"/>
    </location>
</feature>